<dbReference type="Proteomes" id="UP000203794">
    <property type="component" value="Segment"/>
</dbReference>
<proteinExistence type="predicted"/>
<organism evidence="2 3">
    <name type="scientific">Ralstonia phage RSL2</name>
    <dbReference type="NCBI Taxonomy" id="1585840"/>
    <lineage>
        <taxon>Viruses</taxon>
        <taxon>Duplodnaviria</taxon>
        <taxon>Heunggongvirae</taxon>
        <taxon>Uroviricota</taxon>
        <taxon>Caudoviricetes</taxon>
        <taxon>Chimalliviridae</taxon>
        <taxon>Chiangmaivirus</taxon>
        <taxon>Chiangmaivirus RSL2</taxon>
    </lineage>
</organism>
<evidence type="ECO:0000313" key="3">
    <source>
        <dbReference type="Proteomes" id="UP000203794"/>
    </source>
</evidence>
<feature type="region of interest" description="Disordered" evidence="1">
    <location>
        <begin position="185"/>
        <end position="213"/>
    </location>
</feature>
<dbReference type="KEGG" id="vg:26639538"/>
<dbReference type="OrthoDB" id="33964at10239"/>
<dbReference type="RefSeq" id="YP_009212946.1">
    <property type="nucleotide sequence ID" value="NC_028950.1"/>
</dbReference>
<name>A0A0A8J892_9CAUD</name>
<reference evidence="2 3" key="1">
    <citation type="submission" date="2014-12" db="EMBL/GenBank/DDBJ databases">
        <title>Genome analysis of a novel jumbo phage RSL2 infecting the phytopathogen Ralstonia solanacearum.</title>
        <authorList>
            <person name="Kawasaki T."/>
            <person name="Fujie M."/>
            <person name="Chatchawankanphanich O."/>
            <person name="Ogata H."/>
            <person name="Yamada T."/>
        </authorList>
    </citation>
    <scope>NUCLEOTIDE SEQUENCE [LARGE SCALE GENOMIC DNA]</scope>
    <source>
        <strain evidence="2 3">RSL2</strain>
    </source>
</reference>
<accession>A0A0A8J892</accession>
<feature type="compositionally biased region" description="Basic and acidic residues" evidence="1">
    <location>
        <begin position="185"/>
        <end position="196"/>
    </location>
</feature>
<protein>
    <submittedName>
        <fullName evidence="2">Uncharacterized protein</fullName>
    </submittedName>
</protein>
<sequence>MSENNKPHFTNAEITKLEEARQLYTHRARDWINRRAEELLKFGKMQASVIARPNQMELQEQVQKVQKCDLEIKRLTDLIQAASVLMAYNEIPHLFDGVKNVKDQIKLAHETIIDLNKDLQKSTIEEVFAVSLLRDFAESLRQMYPDTNVFEQASFLRAQRKIDGSETEQEANYVVDGKQVSKEEFERVSAEREAHRSSQAARDSAAAAGIILS</sequence>
<evidence type="ECO:0000313" key="2">
    <source>
        <dbReference type="EMBL" id="BAQ02625.1"/>
    </source>
</evidence>
<dbReference type="EMBL" id="AP014693">
    <property type="protein sequence ID" value="BAQ02625.1"/>
    <property type="molecule type" value="Genomic_DNA"/>
</dbReference>
<evidence type="ECO:0000256" key="1">
    <source>
        <dbReference type="SAM" id="MobiDB-lite"/>
    </source>
</evidence>
<feature type="compositionally biased region" description="Low complexity" evidence="1">
    <location>
        <begin position="197"/>
        <end position="213"/>
    </location>
</feature>
<dbReference type="GeneID" id="26639538"/>
<keyword evidence="3" id="KW-1185">Reference proteome</keyword>